<dbReference type="GO" id="GO:0006950">
    <property type="term" value="P:response to stress"/>
    <property type="evidence" value="ECO:0007669"/>
    <property type="project" value="TreeGrafter"/>
</dbReference>
<evidence type="ECO:0000313" key="3">
    <source>
        <dbReference type="Proteomes" id="UP000651057"/>
    </source>
</evidence>
<dbReference type="InterPro" id="IPR036390">
    <property type="entry name" value="WH_DNA-bd_sf"/>
</dbReference>
<dbReference type="InterPro" id="IPR036388">
    <property type="entry name" value="WH-like_DNA-bd_sf"/>
</dbReference>
<dbReference type="Pfam" id="PF13463">
    <property type="entry name" value="HTH_27"/>
    <property type="match status" value="1"/>
</dbReference>
<keyword evidence="3" id="KW-1185">Reference proteome</keyword>
<evidence type="ECO:0000313" key="2">
    <source>
        <dbReference type="EMBL" id="MBL0683737.1"/>
    </source>
</evidence>
<dbReference type="SMART" id="SM00347">
    <property type="entry name" value="HTH_MARR"/>
    <property type="match status" value="1"/>
</dbReference>
<accession>A0A936ZSZ3</accession>
<proteinExistence type="predicted"/>
<evidence type="ECO:0000259" key="1">
    <source>
        <dbReference type="PROSITE" id="PS50995"/>
    </source>
</evidence>
<gene>
    <name evidence="2" type="ORF">JJQ60_09435</name>
</gene>
<comment type="caution">
    <text evidence="2">The sequence shown here is derived from an EMBL/GenBank/DDBJ whole genome shotgun (WGS) entry which is preliminary data.</text>
</comment>
<dbReference type="PANTHER" id="PTHR33164">
    <property type="entry name" value="TRANSCRIPTIONAL REGULATOR, MARR FAMILY"/>
    <property type="match status" value="1"/>
</dbReference>
<dbReference type="AlphaFoldDB" id="A0A936ZSZ3"/>
<dbReference type="SUPFAM" id="SSF46785">
    <property type="entry name" value="Winged helix' DNA-binding domain"/>
    <property type="match status" value="1"/>
</dbReference>
<dbReference type="PROSITE" id="PS50995">
    <property type="entry name" value="HTH_MARR_2"/>
    <property type="match status" value="1"/>
</dbReference>
<sequence>MKDSLQQYGELGLGSRFKRLSEYMMKEIQLVYTASNIDFDPYLFPIFRVIIDKELTTTTDIQEALQYTQPAITQALKKLINKQLVSYKTDKTDKRKKLFRLTKKGSEIHQTMLPLWKVIDEQVKWLTEGTSVSLTSHLTHLENQLKEKSLSQRILEKYNQ</sequence>
<protein>
    <submittedName>
        <fullName evidence="2">Winged helix-turn-helix transcriptional regulator</fullName>
    </submittedName>
</protein>
<reference evidence="2" key="1">
    <citation type="submission" date="2021-01" db="EMBL/GenBank/DDBJ databases">
        <authorList>
            <person name="Zhong Y.L."/>
        </authorList>
    </citation>
    <scope>NUCLEOTIDE SEQUENCE</scope>
    <source>
        <strain evidence="2">KCTC 23302</strain>
    </source>
</reference>
<feature type="domain" description="HTH marR-type" evidence="1">
    <location>
        <begin position="10"/>
        <end position="147"/>
    </location>
</feature>
<dbReference type="EMBL" id="JAERQJ010000003">
    <property type="protein sequence ID" value="MBL0683737.1"/>
    <property type="molecule type" value="Genomic_DNA"/>
</dbReference>
<dbReference type="PANTHER" id="PTHR33164:SF43">
    <property type="entry name" value="HTH-TYPE TRANSCRIPTIONAL REPRESSOR YETL"/>
    <property type="match status" value="1"/>
</dbReference>
<dbReference type="Proteomes" id="UP000651057">
    <property type="component" value="Unassembled WGS sequence"/>
</dbReference>
<dbReference type="InterPro" id="IPR039422">
    <property type="entry name" value="MarR/SlyA-like"/>
</dbReference>
<organism evidence="2 3">
    <name type="scientific">Aquimarina mytili</name>
    <dbReference type="NCBI Taxonomy" id="874423"/>
    <lineage>
        <taxon>Bacteria</taxon>
        <taxon>Pseudomonadati</taxon>
        <taxon>Bacteroidota</taxon>
        <taxon>Flavobacteriia</taxon>
        <taxon>Flavobacteriales</taxon>
        <taxon>Flavobacteriaceae</taxon>
        <taxon>Aquimarina</taxon>
    </lineage>
</organism>
<name>A0A936ZSZ3_9FLAO</name>
<dbReference type="Gene3D" id="1.10.10.10">
    <property type="entry name" value="Winged helix-like DNA-binding domain superfamily/Winged helix DNA-binding domain"/>
    <property type="match status" value="1"/>
</dbReference>
<dbReference type="RefSeq" id="WP_201919015.1">
    <property type="nucleotide sequence ID" value="NZ_BAABAX010000005.1"/>
</dbReference>
<dbReference type="InterPro" id="IPR000835">
    <property type="entry name" value="HTH_MarR-typ"/>
</dbReference>
<dbReference type="GO" id="GO:0003700">
    <property type="term" value="F:DNA-binding transcription factor activity"/>
    <property type="evidence" value="ECO:0007669"/>
    <property type="project" value="InterPro"/>
</dbReference>